<proteinExistence type="predicted"/>
<evidence type="ECO:0000259" key="2">
    <source>
        <dbReference type="Pfam" id="PF02608"/>
    </source>
</evidence>
<feature type="domain" description="ABC transporter substrate-binding protein PnrA-like" evidence="2">
    <location>
        <begin position="6"/>
        <end position="219"/>
    </location>
</feature>
<dbReference type="EMBL" id="UINC01002647">
    <property type="protein sequence ID" value="SUZ98885.1"/>
    <property type="molecule type" value="Genomic_DNA"/>
</dbReference>
<organism evidence="3">
    <name type="scientific">marine metagenome</name>
    <dbReference type="NCBI Taxonomy" id="408172"/>
    <lineage>
        <taxon>unclassified sequences</taxon>
        <taxon>metagenomes</taxon>
        <taxon>ecological metagenomes</taxon>
    </lineage>
</organism>
<dbReference type="GO" id="GO:0005886">
    <property type="term" value="C:plasma membrane"/>
    <property type="evidence" value="ECO:0007669"/>
    <property type="project" value="InterPro"/>
</dbReference>
<name>A0A381S455_9ZZZZ</name>
<keyword evidence="1" id="KW-0732">Signal</keyword>
<sequence>GDGVIRIGVAAAGPADDGAYYQAVVDAAIELSAANGFEDPIVIDEIMPANAAAEMANLADQGVDIIIVGASEIAEPLPELTEEYSDIFWYCNCGAGFPELPGLAQSLDDGSEVGYTAGYASGLILQERGDSIAAMLGCCDLNFEKEFLLSFEMGLQAVDPSLTVTYVPTGDYPYDFNNVPNATEAFNNVVADGAGVVLPYLGGAHEPVVQLANEAGIAVLSAGASNVCTRSGDLSWDVAVRFDGGDYVAAIFPQIFAGEVTEGQTKVFRVGIDPEPGALICNASADQQAAMDAMYADVATGAYAGDFGAIKGAAYGGG</sequence>
<accession>A0A381S455</accession>
<protein>
    <recommendedName>
        <fullName evidence="2">ABC transporter substrate-binding protein PnrA-like domain-containing protein</fullName>
    </recommendedName>
</protein>
<feature type="non-terminal residue" evidence="3">
    <location>
        <position position="1"/>
    </location>
</feature>
<dbReference type="InterPro" id="IPR003760">
    <property type="entry name" value="PnrA-like"/>
</dbReference>
<dbReference type="AlphaFoldDB" id="A0A381S455"/>
<dbReference type="Gene3D" id="3.40.50.2300">
    <property type="match status" value="2"/>
</dbReference>
<gene>
    <name evidence="3" type="ORF">METZ01_LOCUS51739</name>
</gene>
<evidence type="ECO:0000256" key="1">
    <source>
        <dbReference type="ARBA" id="ARBA00022729"/>
    </source>
</evidence>
<reference evidence="3" key="1">
    <citation type="submission" date="2018-05" db="EMBL/GenBank/DDBJ databases">
        <authorList>
            <person name="Lanie J.A."/>
            <person name="Ng W.-L."/>
            <person name="Kazmierczak K.M."/>
            <person name="Andrzejewski T.M."/>
            <person name="Davidsen T.M."/>
            <person name="Wayne K.J."/>
            <person name="Tettelin H."/>
            <person name="Glass J.I."/>
            <person name="Rusch D."/>
            <person name="Podicherti R."/>
            <person name="Tsui H.-C.T."/>
            <person name="Winkler M.E."/>
        </authorList>
    </citation>
    <scope>NUCLEOTIDE SEQUENCE</scope>
</reference>
<dbReference type="Pfam" id="PF02608">
    <property type="entry name" value="Bmp"/>
    <property type="match status" value="1"/>
</dbReference>
<evidence type="ECO:0000313" key="3">
    <source>
        <dbReference type="EMBL" id="SUZ98885.1"/>
    </source>
</evidence>